<dbReference type="Gene3D" id="3.10.20.440">
    <property type="entry name" value="2Fe-2S iron-sulphur cluster binding domain, sarcosine oxidase, alpha subunit, N-terminal domain"/>
    <property type="match status" value="1"/>
</dbReference>
<dbReference type="GO" id="GO:0051536">
    <property type="term" value="F:iron-sulfur cluster binding"/>
    <property type="evidence" value="ECO:0007669"/>
    <property type="project" value="InterPro"/>
</dbReference>
<dbReference type="InterPro" id="IPR001041">
    <property type="entry name" value="2Fe-2S_ferredoxin-type"/>
</dbReference>
<protein>
    <submittedName>
        <fullName evidence="3">NAD(FAD)-dependent dehydrogenase</fullName>
    </submittedName>
</protein>
<reference evidence="3 4" key="1">
    <citation type="submission" date="2016-01" db="EMBL/GenBank/DDBJ databases">
        <authorList>
            <person name="Oliw E.H."/>
        </authorList>
    </citation>
    <scope>NUCLEOTIDE SEQUENCE [LARGE SCALE GENOMIC DNA]</scope>
    <source>
        <strain evidence="3">LMG 22029</strain>
    </source>
</reference>
<accession>A0A158FG55</accession>
<dbReference type="Proteomes" id="UP000054893">
    <property type="component" value="Unassembled WGS sequence"/>
</dbReference>
<evidence type="ECO:0000313" key="4">
    <source>
        <dbReference type="Proteomes" id="UP000054893"/>
    </source>
</evidence>
<keyword evidence="1" id="KW-0560">Oxidoreductase</keyword>
<name>A0A158FG55_CABSO</name>
<sequence length="101" mass="11080">MFRPLQTEKPRRAVTLTVEGRTIEAREGDTLALALLDSGIDHTRTTPVSNSPRAPLCLMGVCFECLVEVDGQPNVQACMLEVREGMDVRLQNGARRAGDVK</sequence>
<feature type="domain" description="2Fe-2S ferredoxin-type" evidence="2">
    <location>
        <begin position="12"/>
        <end position="94"/>
    </location>
</feature>
<dbReference type="RefSeq" id="WP_075643246.1">
    <property type="nucleotide sequence ID" value="NZ_FCOC02000002.1"/>
</dbReference>
<organism evidence="3 4">
    <name type="scientific">Caballeronia sordidicola</name>
    <name type="common">Burkholderia sordidicola</name>
    <dbReference type="NCBI Taxonomy" id="196367"/>
    <lineage>
        <taxon>Bacteria</taxon>
        <taxon>Pseudomonadati</taxon>
        <taxon>Pseudomonadota</taxon>
        <taxon>Betaproteobacteria</taxon>
        <taxon>Burkholderiales</taxon>
        <taxon>Burkholderiaceae</taxon>
        <taxon>Caballeronia</taxon>
    </lineage>
</organism>
<dbReference type="InterPro" id="IPR042204">
    <property type="entry name" value="2Fe-2S-bd_N"/>
</dbReference>
<dbReference type="EMBL" id="FCOC02000002">
    <property type="protein sequence ID" value="SAL18725.1"/>
    <property type="molecule type" value="Genomic_DNA"/>
</dbReference>
<proteinExistence type="predicted"/>
<evidence type="ECO:0000259" key="2">
    <source>
        <dbReference type="PROSITE" id="PS51085"/>
    </source>
</evidence>
<dbReference type="GO" id="GO:0016491">
    <property type="term" value="F:oxidoreductase activity"/>
    <property type="evidence" value="ECO:0007669"/>
    <property type="project" value="UniProtKB-KW"/>
</dbReference>
<evidence type="ECO:0000313" key="3">
    <source>
        <dbReference type="EMBL" id="SAL18725.1"/>
    </source>
</evidence>
<dbReference type="OrthoDB" id="573392at2"/>
<dbReference type="InterPro" id="IPR036010">
    <property type="entry name" value="2Fe-2S_ferredoxin-like_sf"/>
</dbReference>
<dbReference type="SUPFAM" id="SSF54292">
    <property type="entry name" value="2Fe-2S ferredoxin-like"/>
    <property type="match status" value="1"/>
</dbReference>
<gene>
    <name evidence="3" type="ORF">AWB64_01287</name>
</gene>
<dbReference type="Pfam" id="PF13510">
    <property type="entry name" value="Fer2_4"/>
    <property type="match status" value="1"/>
</dbReference>
<dbReference type="PROSITE" id="PS51085">
    <property type="entry name" value="2FE2S_FER_2"/>
    <property type="match status" value="1"/>
</dbReference>
<evidence type="ECO:0000256" key="1">
    <source>
        <dbReference type="ARBA" id="ARBA00023002"/>
    </source>
</evidence>
<dbReference type="AlphaFoldDB" id="A0A158FG55"/>